<evidence type="ECO:0000313" key="2">
    <source>
        <dbReference type="Proteomes" id="UP001444661"/>
    </source>
</evidence>
<name>A0ABR1U0N6_9PEZI</name>
<gene>
    <name evidence="1" type="ORF">PG993_003851</name>
</gene>
<protein>
    <submittedName>
        <fullName evidence="1">HET domain protein</fullName>
    </submittedName>
</protein>
<dbReference type="Proteomes" id="UP001444661">
    <property type="component" value="Unassembled WGS sequence"/>
</dbReference>
<sequence>MTVPLEFIRSTFEQDYTPSTISQPISHSFEWDNFYSHSSPADGIHHEYYSQEKREAMLQKTCVDLAKAAGDPAQHFQQMEDIFAALLSCQWRPKDLSEDQIVQQVDSILQRLPDAPAKLPGDPNNLAPEYFTGNDKLWESLRVVSRPQKNFVRIVIYYIISTQEGGYVDLTLQEVLNHVGELIHTCTMNRKPSVNLRLRSSRKSRKSFYLAGAYLWAFWQRARTLFAYIRLRLDLRGGVRHGMEKLYWVQDFSVSRKVSLRTLTDNVALSGKPPNMCGWMLELLRGDPKCLGLDFSVLHSRFRNASKDEPARCRDDSPEGCLGKHWRQCGMFYRKNALPDQTMHDDAEPHTHVQEHRVVWDEASYRSISGPRAVSISSSDEIRLRYCQATERTMAISHVWSHGQGGRPDTGINACLHKRYQRLARANGCDSYWIDAACIPYDDVLRSEAIRHINTIFYTSKCVLVIDIDLMKKDVRNMDTRQHESLLTAVLFSEWNTRAWTMLESLKGRDHVMILGQHDGVIRFMDLLEHVLYHGRIDLAVFALFLPHMTRSQGEESNWIRQSPILRESIPNDIQLEVVGSWLSHRPVSRPRDEVVIWSLCLNQQRQRIREPEDFWRQQRGVNSGFLLSSAPRLTVPGLRWAPQNAGRTTSGTK</sequence>
<comment type="caution">
    <text evidence="1">The sequence shown here is derived from an EMBL/GenBank/DDBJ whole genome shotgun (WGS) entry which is preliminary data.</text>
</comment>
<accession>A0ABR1U0N6</accession>
<dbReference type="PANTHER" id="PTHR39596">
    <property type="match status" value="1"/>
</dbReference>
<dbReference type="PANTHER" id="PTHR39596:SF4">
    <property type="entry name" value="HET DOMAIN PROTEIN (AFU_ORTHOLOGUE AFUA_3G03140)-RELATED"/>
    <property type="match status" value="1"/>
</dbReference>
<keyword evidence="2" id="KW-1185">Reference proteome</keyword>
<evidence type="ECO:0000313" key="1">
    <source>
        <dbReference type="EMBL" id="KAK8052466.1"/>
    </source>
</evidence>
<organism evidence="1 2">
    <name type="scientific">Apiospora rasikravindrae</name>
    <dbReference type="NCBI Taxonomy" id="990691"/>
    <lineage>
        <taxon>Eukaryota</taxon>
        <taxon>Fungi</taxon>
        <taxon>Dikarya</taxon>
        <taxon>Ascomycota</taxon>
        <taxon>Pezizomycotina</taxon>
        <taxon>Sordariomycetes</taxon>
        <taxon>Xylariomycetidae</taxon>
        <taxon>Amphisphaeriales</taxon>
        <taxon>Apiosporaceae</taxon>
        <taxon>Apiospora</taxon>
    </lineage>
</organism>
<reference evidence="1 2" key="1">
    <citation type="submission" date="2023-01" db="EMBL/GenBank/DDBJ databases">
        <title>Analysis of 21 Apiospora genomes using comparative genomics revels a genus with tremendous synthesis potential of carbohydrate active enzymes and secondary metabolites.</title>
        <authorList>
            <person name="Sorensen T."/>
        </authorList>
    </citation>
    <scope>NUCLEOTIDE SEQUENCE [LARGE SCALE GENOMIC DNA]</scope>
    <source>
        <strain evidence="1 2">CBS 33761</strain>
    </source>
</reference>
<dbReference type="EMBL" id="JAQQWK010000002">
    <property type="protein sequence ID" value="KAK8052466.1"/>
    <property type="molecule type" value="Genomic_DNA"/>
</dbReference>
<proteinExistence type="predicted"/>